<dbReference type="GO" id="GO:0044183">
    <property type="term" value="F:protein folding chaperone"/>
    <property type="evidence" value="ECO:0007669"/>
    <property type="project" value="TreeGrafter"/>
</dbReference>
<evidence type="ECO:0000313" key="6">
    <source>
        <dbReference type="EMBL" id="PXZ01764.1"/>
    </source>
</evidence>
<keyword evidence="4" id="KW-0143">Chaperone</keyword>
<keyword evidence="7" id="KW-1185">Reference proteome</keyword>
<keyword evidence="1" id="KW-0963">Cytoplasm</keyword>
<dbReference type="EMBL" id="QGLT01000001">
    <property type="protein sequence ID" value="PXZ01764.1"/>
    <property type="molecule type" value="Genomic_DNA"/>
</dbReference>
<dbReference type="PANTHER" id="PTHR30111">
    <property type="entry name" value="33 KDA CHAPERONIN"/>
    <property type="match status" value="1"/>
</dbReference>
<accession>A0A318N7I1</accession>
<name>A0A318N7I1_9PROT</name>
<keyword evidence="3" id="KW-1015">Disulfide bond</keyword>
<evidence type="ECO:0000256" key="3">
    <source>
        <dbReference type="ARBA" id="ARBA00023157"/>
    </source>
</evidence>
<evidence type="ECO:0000256" key="1">
    <source>
        <dbReference type="ARBA" id="ARBA00022490"/>
    </source>
</evidence>
<organism evidence="6 7">
    <name type="scientific">Commensalibacter melissae</name>
    <dbReference type="NCBI Taxonomy" id="2070537"/>
    <lineage>
        <taxon>Bacteria</taxon>
        <taxon>Pseudomonadati</taxon>
        <taxon>Pseudomonadota</taxon>
        <taxon>Alphaproteobacteria</taxon>
        <taxon>Acetobacterales</taxon>
        <taxon>Acetobacteraceae</taxon>
    </lineage>
</organism>
<dbReference type="CDD" id="cd00498">
    <property type="entry name" value="Hsp33"/>
    <property type="match status" value="1"/>
</dbReference>
<proteinExistence type="predicted"/>
<dbReference type="PANTHER" id="PTHR30111:SF1">
    <property type="entry name" value="33 KDA CHAPERONIN"/>
    <property type="match status" value="1"/>
</dbReference>
<dbReference type="OrthoDB" id="9793753at2"/>
<dbReference type="InterPro" id="IPR016153">
    <property type="entry name" value="Heat_shock_Hsp33_N"/>
</dbReference>
<sequence length="306" mass="34709">MKNLHHSNNDRPNVPDITYGKGITPFFFPSARGRLIRLGPVAHSILERHNYPDCITKLGGEALSLVAGLASSLKFEGSFSLQIKGKGVVSMLVADCTHKGELRFYIRYDKNKINDFTENASAKTLLKKGLFVLTIDQQDKKDNYQGMVELTGETLAEMASHYFENSEQFPYSIQLYCECYQNKWQAGGLILEKIAHENSIVLKPAAENDEKEWETICILANTLKASELFDKNLASEKLLYRLFNSLEFSVGKPKNVAYGCRCSRSRLQEVLNNFSKDELDSMAENGKIIMTCEFCCYDFIFSRKEI</sequence>
<evidence type="ECO:0000313" key="7">
    <source>
        <dbReference type="Proteomes" id="UP000247565"/>
    </source>
</evidence>
<dbReference type="InterPro" id="IPR016154">
    <property type="entry name" value="Heat_shock_Hsp33_C"/>
</dbReference>
<dbReference type="GO" id="GO:0005737">
    <property type="term" value="C:cytoplasm"/>
    <property type="evidence" value="ECO:0007669"/>
    <property type="project" value="InterPro"/>
</dbReference>
<evidence type="ECO:0000256" key="2">
    <source>
        <dbReference type="ARBA" id="ARBA00022833"/>
    </source>
</evidence>
<evidence type="ECO:0000256" key="5">
    <source>
        <dbReference type="ARBA" id="ARBA00023284"/>
    </source>
</evidence>
<comment type="caution">
    <text evidence="6">The sequence shown here is derived from an EMBL/GenBank/DDBJ whole genome shotgun (WGS) entry which is preliminary data.</text>
</comment>
<protein>
    <submittedName>
        <fullName evidence="6">Heat-shock protein Hsp33</fullName>
    </submittedName>
</protein>
<dbReference type="Gene3D" id="1.10.287.480">
    <property type="entry name" value="helix hairpin bin"/>
    <property type="match status" value="1"/>
</dbReference>
<reference evidence="6 7" key="1">
    <citation type="submission" date="2018-05" db="EMBL/GenBank/DDBJ databases">
        <title>Reference genomes for bee gut microbiota database.</title>
        <authorList>
            <person name="Ellegaard K.M."/>
        </authorList>
    </citation>
    <scope>NUCLEOTIDE SEQUENCE [LARGE SCALE GENOMIC DNA]</scope>
    <source>
        <strain evidence="6 7">ESL0284</strain>
    </source>
</reference>
<dbReference type="Pfam" id="PF01430">
    <property type="entry name" value="HSP33"/>
    <property type="match status" value="1"/>
</dbReference>
<evidence type="ECO:0000256" key="4">
    <source>
        <dbReference type="ARBA" id="ARBA00023186"/>
    </source>
</evidence>
<dbReference type="Gene3D" id="3.55.30.10">
    <property type="entry name" value="Hsp33 domain"/>
    <property type="match status" value="1"/>
</dbReference>
<dbReference type="InterPro" id="IPR000397">
    <property type="entry name" value="Heat_shock_Hsp33"/>
</dbReference>
<dbReference type="Gene3D" id="3.90.1280.10">
    <property type="entry name" value="HSP33 redox switch-like"/>
    <property type="match status" value="1"/>
</dbReference>
<dbReference type="SUPFAM" id="SSF118352">
    <property type="entry name" value="HSP33 redox switch-like"/>
    <property type="match status" value="1"/>
</dbReference>
<dbReference type="Proteomes" id="UP000247565">
    <property type="component" value="Unassembled WGS sequence"/>
</dbReference>
<gene>
    <name evidence="6" type="ORF">DK869_01810</name>
</gene>
<dbReference type="InterPro" id="IPR023212">
    <property type="entry name" value="Hsp33_helix_hairpin_bin_dom_sf"/>
</dbReference>
<keyword evidence="2" id="KW-0862">Zinc</keyword>
<dbReference type="GO" id="GO:0042026">
    <property type="term" value="P:protein refolding"/>
    <property type="evidence" value="ECO:0007669"/>
    <property type="project" value="TreeGrafter"/>
</dbReference>
<dbReference type="RefSeq" id="WP_110438283.1">
    <property type="nucleotide sequence ID" value="NZ_CP046393.1"/>
</dbReference>
<dbReference type="GO" id="GO:0051082">
    <property type="term" value="F:unfolded protein binding"/>
    <property type="evidence" value="ECO:0007669"/>
    <property type="project" value="InterPro"/>
</dbReference>
<dbReference type="PIRSF" id="PIRSF005261">
    <property type="entry name" value="Heat_shock_Hsp33"/>
    <property type="match status" value="1"/>
</dbReference>
<dbReference type="SUPFAM" id="SSF64397">
    <property type="entry name" value="Hsp33 domain"/>
    <property type="match status" value="1"/>
</dbReference>
<keyword evidence="5" id="KW-0676">Redox-active center</keyword>
<dbReference type="AlphaFoldDB" id="A0A318N7I1"/>